<dbReference type="PANTHER" id="PTHR42718">
    <property type="entry name" value="MAJOR FACILITATOR SUPERFAMILY MULTIDRUG TRANSPORTER MFSC"/>
    <property type="match status" value="1"/>
</dbReference>
<reference evidence="9 10" key="2">
    <citation type="submission" date="2020-03" db="EMBL/GenBank/DDBJ databases">
        <authorList>
            <person name="Ichikawa N."/>
            <person name="Kimura A."/>
            <person name="Kitahashi Y."/>
            <person name="Uohara A."/>
        </authorList>
    </citation>
    <scope>NUCLEOTIDE SEQUENCE [LARGE SCALE GENOMIC DNA]</scope>
    <source>
        <strain evidence="9 10">NBRC 108638</strain>
    </source>
</reference>
<evidence type="ECO:0000256" key="1">
    <source>
        <dbReference type="ARBA" id="ARBA00004651"/>
    </source>
</evidence>
<feature type="transmembrane region" description="Helical" evidence="7">
    <location>
        <begin position="146"/>
        <end position="166"/>
    </location>
</feature>
<feature type="transmembrane region" description="Helical" evidence="7">
    <location>
        <begin position="239"/>
        <end position="256"/>
    </location>
</feature>
<feature type="transmembrane region" description="Helical" evidence="7">
    <location>
        <begin position="85"/>
        <end position="107"/>
    </location>
</feature>
<evidence type="ECO:0000256" key="2">
    <source>
        <dbReference type="ARBA" id="ARBA00022448"/>
    </source>
</evidence>
<gene>
    <name evidence="9" type="ORF">Prum_085650</name>
</gene>
<evidence type="ECO:0000256" key="5">
    <source>
        <dbReference type="ARBA" id="ARBA00022989"/>
    </source>
</evidence>
<dbReference type="CDD" id="cd17321">
    <property type="entry name" value="MFS_MMR_MDR_like"/>
    <property type="match status" value="1"/>
</dbReference>
<keyword evidence="10" id="KW-1185">Reference proteome</keyword>
<feature type="transmembrane region" description="Helical" evidence="7">
    <location>
        <begin position="172"/>
        <end position="195"/>
    </location>
</feature>
<dbReference type="Gene3D" id="1.20.1250.20">
    <property type="entry name" value="MFS general substrate transporter like domains"/>
    <property type="match status" value="1"/>
</dbReference>
<feature type="transmembrane region" description="Helical" evidence="7">
    <location>
        <begin position="459"/>
        <end position="480"/>
    </location>
</feature>
<keyword evidence="4 7" id="KW-0812">Transmembrane</keyword>
<keyword evidence="6 7" id="KW-0472">Membrane</keyword>
<dbReference type="GO" id="GO:0022857">
    <property type="term" value="F:transmembrane transporter activity"/>
    <property type="evidence" value="ECO:0007669"/>
    <property type="project" value="InterPro"/>
</dbReference>
<feature type="transmembrane region" description="Helical" evidence="7">
    <location>
        <begin position="336"/>
        <end position="357"/>
    </location>
</feature>
<dbReference type="GO" id="GO:0005886">
    <property type="term" value="C:plasma membrane"/>
    <property type="evidence" value="ECO:0007669"/>
    <property type="project" value="UniProtKB-SubCell"/>
</dbReference>
<evidence type="ECO:0000313" key="9">
    <source>
        <dbReference type="EMBL" id="GFJ94923.1"/>
    </source>
</evidence>
<dbReference type="PROSITE" id="PS50850">
    <property type="entry name" value="MFS"/>
    <property type="match status" value="1"/>
</dbReference>
<feature type="transmembrane region" description="Helical" evidence="7">
    <location>
        <begin position="207"/>
        <end position="227"/>
    </location>
</feature>
<feature type="transmembrane region" description="Helical" evidence="7">
    <location>
        <begin position="55"/>
        <end position="73"/>
    </location>
</feature>
<evidence type="ECO:0000256" key="4">
    <source>
        <dbReference type="ARBA" id="ARBA00022692"/>
    </source>
</evidence>
<sequence>MTVALVPFPRRASARRRRAFALLGLVQATLIFTITVVSVPLPTIGRELGLGRSELVLVSAAYALSFSGLLLFGGRLTDRYGGRRMLVLGLLIFAGASAVAAFAPQYATLVGARFGQGIGAALIAPAATSVLRRIFPDPAGYHHAMVRWGGLSVLGATAGIVLAGIACTWASWRWMFVLPVFVATLALLLTARLVPRAPRSTVDRPRLDLPAAILATAGVTLLSYSLVITDEHAWSSPEVLLPLGAALILLGAFVLVEVAGRTPLLPMSFLANRQRVIALLAIGLSAAGSSVICLLLALYLQQVQGWSPLRTSVAFVPYAISLIVMGRIGRRPIERYGAPAVIATGLALAAAGFLHLAALAPGTDYVTGLLPGLVLLPAGVALAFSGSTVLAMADVTPRQAGLAGGMMNTAMEVGPTVGVALLMAVAAARTTHVASTDTGGAGGGVGLGDAVDVATTSGYGWAFGAAGLAFAFLAVATLAVTSREVAPREEPSFSLREAAA</sequence>
<dbReference type="SUPFAM" id="SSF103473">
    <property type="entry name" value="MFS general substrate transporter"/>
    <property type="match status" value="1"/>
</dbReference>
<accession>A0A6V8LCG9</accession>
<keyword evidence="5 7" id="KW-1133">Transmembrane helix</keyword>
<evidence type="ECO:0000313" key="10">
    <source>
        <dbReference type="Proteomes" id="UP000482960"/>
    </source>
</evidence>
<evidence type="ECO:0000259" key="8">
    <source>
        <dbReference type="PROSITE" id="PS50850"/>
    </source>
</evidence>
<dbReference type="Pfam" id="PF07690">
    <property type="entry name" value="MFS_1"/>
    <property type="match status" value="1"/>
</dbReference>
<evidence type="ECO:0000256" key="7">
    <source>
        <dbReference type="SAM" id="Phobius"/>
    </source>
</evidence>
<dbReference type="Gene3D" id="1.20.1720.10">
    <property type="entry name" value="Multidrug resistance protein D"/>
    <property type="match status" value="1"/>
</dbReference>
<keyword evidence="3" id="KW-1003">Cell membrane</keyword>
<dbReference type="InterPro" id="IPR036259">
    <property type="entry name" value="MFS_trans_sf"/>
</dbReference>
<keyword evidence="2" id="KW-0813">Transport</keyword>
<feature type="transmembrane region" description="Helical" evidence="7">
    <location>
        <begin position="113"/>
        <end position="134"/>
    </location>
</feature>
<comment type="caution">
    <text evidence="9">The sequence shown here is derived from an EMBL/GenBank/DDBJ whole genome shotgun (WGS) entry which is preliminary data.</text>
</comment>
<dbReference type="RefSeq" id="WP_173082260.1">
    <property type="nucleotide sequence ID" value="NZ_BAABJB010000035.1"/>
</dbReference>
<feature type="transmembrane region" description="Helical" evidence="7">
    <location>
        <begin position="405"/>
        <end position="428"/>
    </location>
</feature>
<feature type="transmembrane region" description="Helical" evidence="7">
    <location>
        <begin position="276"/>
        <end position="300"/>
    </location>
</feature>
<name>A0A6V8LCG9_9ACTN</name>
<proteinExistence type="predicted"/>
<reference evidence="9 10" key="1">
    <citation type="submission" date="2020-03" db="EMBL/GenBank/DDBJ databases">
        <title>Whole genome shotgun sequence of Phytohabitans rumicis NBRC 108638.</title>
        <authorList>
            <person name="Komaki H."/>
            <person name="Tamura T."/>
        </authorList>
    </citation>
    <scope>NUCLEOTIDE SEQUENCE [LARGE SCALE GENOMIC DNA]</scope>
    <source>
        <strain evidence="9 10">NBRC 108638</strain>
    </source>
</reference>
<feature type="domain" description="Major facilitator superfamily (MFS) profile" evidence="8">
    <location>
        <begin position="19"/>
        <end position="489"/>
    </location>
</feature>
<dbReference type="EMBL" id="BLPG01000001">
    <property type="protein sequence ID" value="GFJ94923.1"/>
    <property type="molecule type" value="Genomic_DNA"/>
</dbReference>
<dbReference type="PANTHER" id="PTHR42718:SF46">
    <property type="entry name" value="BLR6921 PROTEIN"/>
    <property type="match status" value="1"/>
</dbReference>
<protein>
    <submittedName>
        <fullName evidence="9">MFS transporter</fullName>
    </submittedName>
</protein>
<dbReference type="InterPro" id="IPR011701">
    <property type="entry name" value="MFS"/>
</dbReference>
<evidence type="ECO:0000256" key="3">
    <source>
        <dbReference type="ARBA" id="ARBA00022475"/>
    </source>
</evidence>
<dbReference type="AlphaFoldDB" id="A0A6V8LCG9"/>
<organism evidence="9 10">
    <name type="scientific">Phytohabitans rumicis</name>
    <dbReference type="NCBI Taxonomy" id="1076125"/>
    <lineage>
        <taxon>Bacteria</taxon>
        <taxon>Bacillati</taxon>
        <taxon>Actinomycetota</taxon>
        <taxon>Actinomycetes</taxon>
        <taxon>Micromonosporales</taxon>
        <taxon>Micromonosporaceae</taxon>
    </lineage>
</organism>
<dbReference type="Proteomes" id="UP000482960">
    <property type="component" value="Unassembled WGS sequence"/>
</dbReference>
<evidence type="ECO:0000256" key="6">
    <source>
        <dbReference type="ARBA" id="ARBA00023136"/>
    </source>
</evidence>
<feature type="transmembrane region" description="Helical" evidence="7">
    <location>
        <begin position="20"/>
        <end position="43"/>
    </location>
</feature>
<comment type="subcellular location">
    <subcellularLocation>
        <location evidence="1">Cell membrane</location>
        <topology evidence="1">Multi-pass membrane protein</topology>
    </subcellularLocation>
</comment>
<feature type="transmembrane region" description="Helical" evidence="7">
    <location>
        <begin position="369"/>
        <end position="393"/>
    </location>
</feature>
<feature type="transmembrane region" description="Helical" evidence="7">
    <location>
        <begin position="312"/>
        <end position="329"/>
    </location>
</feature>
<dbReference type="InterPro" id="IPR020846">
    <property type="entry name" value="MFS_dom"/>
</dbReference>